<keyword evidence="4" id="KW-1185">Reference proteome</keyword>
<gene>
    <name evidence="3" type="ORF">CTEN210_08157</name>
</gene>
<sequence length="285" mass="30749">MKLQFILPFALLSCNTASAELSRKREAATPESLGKEQSVPITQLKLTEEEELFLRYLQEDSSHSFSLSGPTASPSHSPSASPSAKPSPSPSKSPTRAPIIGTRSPTKAPVGDSPGVCKDSGCAVERIADFSGRKLQAAVGSITTRSCKWVGRKNTTKRCSYKYMTSHCPDTCGTCSLYQCSDSLATFYLWQSDKETCASLAALTDVKIEKFCRYKTVAGKCPVTCGACSKSDKDCADSDKEFRLKTKKRTCTHVANKPKLCNKNGVAATCRKTCGYSNTELGISC</sequence>
<evidence type="ECO:0008006" key="5">
    <source>
        <dbReference type="Google" id="ProtNLM"/>
    </source>
</evidence>
<accession>A0AAD3CV29</accession>
<dbReference type="EMBL" id="BLLK01000045">
    <property type="protein sequence ID" value="GFH51681.1"/>
    <property type="molecule type" value="Genomic_DNA"/>
</dbReference>
<comment type="caution">
    <text evidence="3">The sequence shown here is derived from an EMBL/GenBank/DDBJ whole genome shotgun (WGS) entry which is preliminary data.</text>
</comment>
<evidence type="ECO:0000313" key="4">
    <source>
        <dbReference type="Proteomes" id="UP001054902"/>
    </source>
</evidence>
<feature type="signal peptide" evidence="2">
    <location>
        <begin position="1"/>
        <end position="19"/>
    </location>
</feature>
<name>A0AAD3CV29_9STRA</name>
<protein>
    <recommendedName>
        <fullName evidence="5">ShKT domain-containing protein</fullName>
    </recommendedName>
</protein>
<dbReference type="Proteomes" id="UP001054902">
    <property type="component" value="Unassembled WGS sequence"/>
</dbReference>
<feature type="compositionally biased region" description="Low complexity" evidence="1">
    <location>
        <begin position="68"/>
        <end position="84"/>
    </location>
</feature>
<dbReference type="AlphaFoldDB" id="A0AAD3CV29"/>
<feature type="chain" id="PRO_5041986459" description="ShKT domain-containing protein" evidence="2">
    <location>
        <begin position="20"/>
        <end position="285"/>
    </location>
</feature>
<feature type="region of interest" description="Disordered" evidence="1">
    <location>
        <begin position="65"/>
        <end position="114"/>
    </location>
</feature>
<proteinExistence type="predicted"/>
<keyword evidence="2" id="KW-0732">Signal</keyword>
<feature type="region of interest" description="Disordered" evidence="1">
    <location>
        <begin position="20"/>
        <end position="42"/>
    </location>
</feature>
<evidence type="ECO:0000256" key="2">
    <source>
        <dbReference type="SAM" id="SignalP"/>
    </source>
</evidence>
<reference evidence="3 4" key="1">
    <citation type="journal article" date="2021" name="Sci. Rep.">
        <title>The genome of the diatom Chaetoceros tenuissimus carries an ancient integrated fragment of an extant virus.</title>
        <authorList>
            <person name="Hongo Y."/>
            <person name="Kimura K."/>
            <person name="Takaki Y."/>
            <person name="Yoshida Y."/>
            <person name="Baba S."/>
            <person name="Kobayashi G."/>
            <person name="Nagasaki K."/>
            <person name="Hano T."/>
            <person name="Tomaru Y."/>
        </authorList>
    </citation>
    <scope>NUCLEOTIDE SEQUENCE [LARGE SCALE GENOMIC DNA]</scope>
    <source>
        <strain evidence="3 4">NIES-3715</strain>
    </source>
</reference>
<evidence type="ECO:0000256" key="1">
    <source>
        <dbReference type="SAM" id="MobiDB-lite"/>
    </source>
</evidence>
<evidence type="ECO:0000313" key="3">
    <source>
        <dbReference type="EMBL" id="GFH51681.1"/>
    </source>
</evidence>
<organism evidence="3 4">
    <name type="scientific">Chaetoceros tenuissimus</name>
    <dbReference type="NCBI Taxonomy" id="426638"/>
    <lineage>
        <taxon>Eukaryota</taxon>
        <taxon>Sar</taxon>
        <taxon>Stramenopiles</taxon>
        <taxon>Ochrophyta</taxon>
        <taxon>Bacillariophyta</taxon>
        <taxon>Coscinodiscophyceae</taxon>
        <taxon>Chaetocerotophycidae</taxon>
        <taxon>Chaetocerotales</taxon>
        <taxon>Chaetocerotaceae</taxon>
        <taxon>Chaetoceros</taxon>
    </lineage>
</organism>